<feature type="domain" description="Ig-like" evidence="2">
    <location>
        <begin position="3148"/>
        <end position="3253"/>
    </location>
</feature>
<dbReference type="Pfam" id="PF20692">
    <property type="entry name" value="cpSF2-GREB1"/>
    <property type="match status" value="5"/>
</dbReference>
<dbReference type="InterPro" id="IPR002110">
    <property type="entry name" value="Ankyrin_rpt"/>
</dbReference>
<feature type="region of interest" description="Disordered" evidence="1">
    <location>
        <begin position="4059"/>
        <end position="4283"/>
    </location>
</feature>
<dbReference type="SUPFAM" id="SSF48403">
    <property type="entry name" value="Ankyrin repeat"/>
    <property type="match status" value="2"/>
</dbReference>
<feature type="region of interest" description="Disordered" evidence="1">
    <location>
        <begin position="1962"/>
        <end position="2113"/>
    </location>
</feature>
<evidence type="ECO:0000259" key="2">
    <source>
        <dbReference type="PROSITE" id="PS50835"/>
    </source>
</evidence>
<gene>
    <name evidence="3" type="ORF">PLOB_00010856</name>
</gene>
<feature type="compositionally biased region" description="Basic and acidic residues" evidence="1">
    <location>
        <begin position="1876"/>
        <end position="1889"/>
    </location>
</feature>
<dbReference type="InterPro" id="IPR007110">
    <property type="entry name" value="Ig-like_dom"/>
</dbReference>
<feature type="compositionally biased region" description="Polar residues" evidence="1">
    <location>
        <begin position="1773"/>
        <end position="1786"/>
    </location>
</feature>
<feature type="compositionally biased region" description="Polar residues" evidence="1">
    <location>
        <begin position="1890"/>
        <end position="1904"/>
    </location>
</feature>
<dbReference type="InterPro" id="IPR049100">
    <property type="entry name" value="TAGT"/>
</dbReference>
<feature type="region of interest" description="Disordered" evidence="1">
    <location>
        <begin position="3934"/>
        <end position="3975"/>
    </location>
</feature>
<reference evidence="3 4" key="1">
    <citation type="submission" date="2022-05" db="EMBL/GenBank/DDBJ databases">
        <authorList>
            <consortium name="Genoscope - CEA"/>
            <person name="William W."/>
        </authorList>
    </citation>
    <scope>NUCLEOTIDE SEQUENCE [LARGE SCALE GENOMIC DNA]</scope>
</reference>
<feature type="compositionally biased region" description="Low complexity" evidence="1">
    <location>
        <begin position="2088"/>
        <end position="2100"/>
    </location>
</feature>
<dbReference type="InterPro" id="IPR048657">
    <property type="entry name" value="GREB1-like_cpSF2"/>
</dbReference>
<feature type="compositionally biased region" description="Basic and acidic residues" evidence="1">
    <location>
        <begin position="4077"/>
        <end position="4093"/>
    </location>
</feature>
<sequence>GDPILDETSPVVVHFSISEDTVCITPPGGDYNRVHYWQAPDFLDSSLFVDFLMEIVDAISDRDAQKFLELLDPAPALWDELQRWNRKRKRWFDDQTCLLRVREECSHFHSTGDFISLFPPEGSVSIPSADVLVNNVFDPSGELRKRISQYIAADIALYEEVEFESAEETDERQDVCVDDTYPSDDEEEIDEVEEANPEKPCYYPSQIEMATILKKRIDTIMRHYHNIAKLSDEFDDVEFAVYTARYRMLSDQTEKRICHPDAGVLSKQELKSRKEWNGKKRMFMYVRSAENDIHFEQLREDVQEKPRTLFIIIADECHWGITKDKDQKPSAHNLFINEWCKENSPRNVIVVQISATPFNLLTQNSRLPEVSCLLLYDKESTTGNNHYAAGDLLVLDREHEIEEHVKEISKEVELHVVHWSEVELKNFERGMRMKLKSTLVTEDTTFKYLHVSSQGQLGVVHDKRKATDFLVQGSQGIVTIKAISSKPEVYVLTRDTNGMLEAKVNPQQPATFEVKLEFGVGVAAFSSCDEKDHFIAVDDQARVSLQTARIERKCGVSFMKPKQDVTRVSFAFYMDECGPAEVDATEKQYMSLNYYLSTINCQNRDAQKIRQDEFFQRIVDKAKRQKKQFKADALLCAEYCYYILHIGAYNSDDKIRQVLVNSTEESPVDQFSKMLCYFTDELKRNTTGKTTQYISHEAFELIRREICNEEKENFKESFKEYQRQRKAGNEVHKEDLETAFVGCLMHFSRKDLQSFTEVPNKKGILEDIRSSLQENNCQKMIRIWRNVVNEYETGFLVKSLIQSGEGESGKMKIVRARSMETANKFYKTLILARKLSSLETCFEIIRDYGGIQIEDQLMRSSSPFFKKLQPVDCQFKFDCRCSQLELRPGRKRCTNCQHVHRSVTQYEDLEDLACVLILVDKGRMGDTFPQSFDCLDLRLNYDSSREFKEGSPVFLSTVIQELGRMCRYAKQVQGSFAQDTPYVLVGRKLFKNLSESATSSPAMSAISCTRPDRYMSNSKSKSQGKKSSSLRWLDYEAHKDSYDYGNKQEHCNRILLQAEPQIGKTGTYLCLIKKLKLDILGEQKIPSTQNTTFEEGSFYIYKHCDSVDDTMDDRVNNDEDWRFPYWKTIENSPSLFEKAVGQGKYSIGGLFYTHDIEDSPFILMEREGQRPVKSNLNYQKRDCADGVRSWHWYHFENCVECGRLLQGELPVLETLEVNIDGTPVTVTCSLPTSGLPYNYLREHLRSIRSGEGSWTEFNRPGVTSLSYWIFHPSHRDDPRKCLLNYHHVMQEESQVASYLQVAVVRSEMFQAYKSTWGKVIAIFQLPDELPNCERGPSEGGVGYARLFIQKIAFALGLEYVFVIDDNVALMSEAVFRSDEGTTTGQSVVRDENGVMKMKRCSFLKPLTYLQKIASGKGNPPDERIQYEPHPLKDHPGGQQFPLYTYTGPAKLFGDSPFKSYGILGLLRSVPISVRPFAKTQVYAAVLLNVKSTVEKKVFYRPWPCWEDLRFNDDCDKADLWVVKCNRFHFHKVQYNDWIKDLVCPTIFVWKKDSFLEERPLASELPKVIEEEIILDHLRSFVNTEGHENYFKGQIGYDQPEDCDDQFSPSKIVEELDLRTLDLQNYESKESGCKKKISVLILSYCASVANRSLRNAMLLESAYCATQEKIIFITSAKDAIERWPGLTLATIASHNGICLTSQMSNRCGRFSILSAADPRRHHLRWIVIEASFAKEDGMILEEFNAAVEINVSGNATKADEGILVDHQQHRRTSTRQFEQGPLSTKGQETLRPYRQECSSVKKSPQELTGLISSLLPSNKSRQESPNSKQRKVEESPSKRLKIDDFFGQKNNQTRDEQSVKKTFEKAGTGGESCNGRQGERKRSIFNDRGESNSNWNEHGNAISETEQSKGKKKRKKELQTGSDQKSRNPIRTGGESMLRREDDKHMVFTSSLHNIRDVYVVNENGGETSSGTKVKKKKSRSESSEERNRKGSKSDESTSENGHSKVSKKKKKEFQSKSSQKSTSPSHSSQGQEIMSKNKEITQRASTSSVHEETVEDVETISNASSQTTTCSIQGEDTEWPNVPDTYSADDVASNSDSNTSHQRRTSTSRNQDAEKMSLYMAGTNDVTAVIVNLWNQRKQMTKREDLSEVHVKKSLDCFVSGELETKDQHGYNALLKACSLPSMSPHVMQHLIGVRKVDLNCKLPDDFEKDHRSAKGLIPGMSALSVAIRRQNISCISTFKRRKKEISVQDADQEGNTALHHCVASASKGAFQKLFPLYKELNWKKMFNRELENPLEIAQNLAMDSAAKKKQALDFILEEMERSSPSDAFSATYRILIGKNIASDIAADIALCGEEFESAEETEESQDVCVDDTYPSDEEEEEIDEVQEANPEKPCYYPSQIEMATILKKRIDTIMWHYHNIAKLSDAFDDVEFAVYTARYRMLSDQTEKRICHPDAGVLSKQELKSRKEWNGKKRMFMYVRSAETDMHFDQLRKDVQEKPRTLFIIIADECHWGITKDKDQKPSAHNLFINEWCKENSPRNVVVVQISATPFNLLTQNSRLPEVRCLILYESISTVRDNHYEAGDLLVLESEPEIEKHDFAKPTSKEVELHVVHWSEVELKNFERGMRMKLKSTLTVERSPHPRYLHVSTEGKLGVVYNESDATDFLVQGSQGIVTIKAILNEGKVRTLTGDSHGMLETIVNPQESAMFEVKLDFGVGVAAFSCSDRRDLYLAVDDKDNVLLQSARIERKCGVSIMKAKHDLGRVSFEFYIDQCGPAEVDLVEQQYMSLNYYLSTMTCDALLCAEYCYYLLLVGTYTSDDKIRQALINGTGESPADQFTEKVRSFREELVNNAKYIHHEAFELVVRECCGEVKETLIENVKKFSRSQKQNRSTGKVDSTQNLETEFVACLMHLSREDLKTIMEDPLMNGILKEIKTSLKQNNCHKMIEIWRGVVRQYETGFLVESLIQSGKGESGKMKIVRAKSMETADQFYHTLKLARKLSSLEKSFEIIRDYGGIQIEKQMMKSSSPFFLKLQPRECQFKFDCRCSELELRPGRKKCTNCQHVHKSITQYEDLENLACVLILVDKGRMGDTFPHSFDCLDLRLNYDSSREFKEGSPLFLSTVIQELGRMCRYAKASTRESRDHYTPYVLVGRELFKRLGESLKRSPAMSTISCTRADRYMSTSKRKRETSSSLRWLDYEAHKDSYDYGNKQTHCNRILLQAEPQIGKTGTYLCLIKQLRQDILGKEKMPLTQTTAFDEGSFYLHEQCDSPDETIESSVERDEDWQFPYWKTIENSPSLYEKAVGQGKYSIGGLFYTHDIEDSPFFLMKREKKKPIKSILNYQRLPSRNCADGVRAWHWYHFENCVECGRLLQGERPVLETLEVTIDGAPVKVTCSIPTSSLAYNYLRGHLRSFRSVEGSWTEFNCPGVTSLSYWIFHPSHRDDPRKCLLNYHHVMQEENQVARYLQVAVVRSEMFQAYKSTWGKVIAIFQLPDELPNCDLEPSEGGVGYARLFIQKIAFALKLEYIFVIDDNVALMSEAVLRSDEGTTTGQSVVRDENGVMKMKRCSFLKPLTYLQKIASGKGNPPDERIQYEPHPLKDHPEGQQFPLYTYTGPSKLFGDSPFKSYGILGLLRSVPISVRPFAKTQVYAAVLLNVKSTVEKKVFYRPWPCWEDLRFNDDCDKADLWVVKCNRFLFHKVQYNDWIKDLARPTIFVWKKDSSLEKRPLASELPTVIEEEIIMDHLRSFVNTKGHENCFKGQIGYDRPDDSEDQLSPNKIIESLDLQNYECKEFGSTDEVPVLIVSYCASVANRSLRNAMLLESAYCATQEKIIFITSAKDAIERWPGLTQATIASHNGICLTSEMSDRCGRFSILSAADPRRHHLRWIVIEASFSKEDGMMLEELNVAVERNVSENATKADECILVDHEQHFSGESTKASEEGSVSAKSKGTVDVGTSSQPLLRRDSGTKESLSANRSPYEISCLKRTFQETLEPYRQECSSVKKSLEKITRQKSFLLPSHTFRHDSPNAKQKIVEESPSKRRKIVDYFGQKINQTGDEQSVKKTFEKGGTAGESSNGRKLERKRLSVNDRGESNSNWNEHSEAISETEQSKVKKKKELKTESNQKSRNPVHSGHESMLSSEEDKHMAFTSSLHDILDVNGGETSSGKKVKKKKSASENSGERNRKGSKNDEATSGNEQSQVRKKKKRELKSESSQKSRSPNHASQGIMSKNKEDKQRASISSLHEETDEDVETASNASSQTSTYSIQGEDTEWPSVPDTYSADDVATNSDFDISSLRRTFTSRNQNAEKMSLYMAGTNDVTAVIVNLWNQRKQMKKGEDLSKEDVGKSLDCFVSGELETKDQHGYNALLKACSLPSMSPHVMQHLIVVRKVDLNCKLPDDFDKDHRSTKGLIPGMSALSVAIRKQNISCISTFKRRGKYISVQDADQEGNTALHHCVASASKGAFQKLFPLYKKLNWKKMFNKELESPLDIAQNLAMDSAAKKKQARGYILEEMERSSPSDVFR</sequence>
<evidence type="ECO:0000313" key="3">
    <source>
        <dbReference type="EMBL" id="CAH3170650.1"/>
    </source>
</evidence>
<dbReference type="Proteomes" id="UP001159405">
    <property type="component" value="Unassembled WGS sequence"/>
</dbReference>
<proteinExistence type="predicted"/>
<feature type="compositionally biased region" description="Polar residues" evidence="1">
    <location>
        <begin position="4254"/>
        <end position="4269"/>
    </location>
</feature>
<dbReference type="EMBL" id="CALNXK010000157">
    <property type="protein sequence ID" value="CAH3170650.1"/>
    <property type="molecule type" value="Genomic_DNA"/>
</dbReference>
<feature type="compositionally biased region" description="Acidic residues" evidence="1">
    <location>
        <begin position="2361"/>
        <end position="2387"/>
    </location>
</feature>
<evidence type="ECO:0000256" key="1">
    <source>
        <dbReference type="SAM" id="MobiDB-lite"/>
    </source>
</evidence>
<evidence type="ECO:0000313" key="4">
    <source>
        <dbReference type="Proteomes" id="UP001159405"/>
    </source>
</evidence>
<feature type="compositionally biased region" description="Basic and acidic residues" evidence="1">
    <location>
        <begin position="4100"/>
        <end position="4112"/>
    </location>
</feature>
<organism evidence="3 4">
    <name type="scientific">Porites lobata</name>
    <dbReference type="NCBI Taxonomy" id="104759"/>
    <lineage>
        <taxon>Eukaryota</taxon>
        <taxon>Metazoa</taxon>
        <taxon>Cnidaria</taxon>
        <taxon>Anthozoa</taxon>
        <taxon>Hexacorallia</taxon>
        <taxon>Scleractinia</taxon>
        <taxon>Fungiina</taxon>
        <taxon>Poritidae</taxon>
        <taxon>Porites</taxon>
    </lineage>
</organism>
<comment type="caution">
    <text evidence="3">The sequence shown here is derived from an EMBL/GenBank/DDBJ whole genome shotgun (WGS) entry which is preliminary data.</text>
</comment>
<feature type="compositionally biased region" description="Polar residues" evidence="1">
    <location>
        <begin position="1810"/>
        <end position="1826"/>
    </location>
</feature>
<feature type="non-terminal residue" evidence="3">
    <location>
        <position position="1"/>
    </location>
</feature>
<feature type="region of interest" description="Disordered" evidence="1">
    <location>
        <begin position="1810"/>
        <end position="1944"/>
    </location>
</feature>
<dbReference type="InterPro" id="IPR028422">
    <property type="entry name" value="GREB1"/>
</dbReference>
<protein>
    <recommendedName>
        <fullName evidence="2">Ig-like domain-containing protein</fullName>
    </recommendedName>
</protein>
<dbReference type="Pfam" id="PF20691">
    <property type="entry name" value="TAGT"/>
    <property type="match status" value="1"/>
</dbReference>
<feature type="compositionally biased region" description="Low complexity" evidence="1">
    <location>
        <begin position="2015"/>
        <end position="2031"/>
    </location>
</feature>
<dbReference type="Gene3D" id="1.25.40.20">
    <property type="entry name" value="Ankyrin repeat-containing domain"/>
    <property type="match status" value="2"/>
</dbReference>
<feature type="compositionally biased region" description="Basic and acidic residues" evidence="1">
    <location>
        <begin position="1979"/>
        <end position="1995"/>
    </location>
</feature>
<name>A0ABN8QV22_9CNID</name>
<dbReference type="PANTHER" id="PTHR15720:SF14">
    <property type="entry name" value="GREB1-LIKE PROTEIN"/>
    <property type="match status" value="1"/>
</dbReference>
<dbReference type="PANTHER" id="PTHR15720">
    <property type="entry name" value="GREB1-RELATED"/>
    <property type="match status" value="1"/>
</dbReference>
<feature type="compositionally biased region" description="Polar residues" evidence="1">
    <location>
        <begin position="2059"/>
        <end position="2074"/>
    </location>
</feature>
<feature type="compositionally biased region" description="Basic and acidic residues" evidence="1">
    <location>
        <begin position="1829"/>
        <end position="1863"/>
    </location>
</feature>
<feature type="compositionally biased region" description="Polar residues" evidence="1">
    <location>
        <begin position="1918"/>
        <end position="1928"/>
    </location>
</feature>
<feature type="region of interest" description="Disordered" evidence="1">
    <location>
        <begin position="2361"/>
        <end position="2392"/>
    </location>
</feature>
<keyword evidence="4" id="KW-1185">Reference proteome</keyword>
<feature type="compositionally biased region" description="Basic and acidic residues" evidence="1">
    <location>
        <begin position="4180"/>
        <end position="4192"/>
    </location>
</feature>
<accession>A0ABN8QV22</accession>
<feature type="region of interest" description="Disordered" evidence="1">
    <location>
        <begin position="1759"/>
        <end position="1789"/>
    </location>
</feature>
<dbReference type="InterPro" id="IPR036770">
    <property type="entry name" value="Ankyrin_rpt-contain_sf"/>
</dbReference>
<dbReference type="PROSITE" id="PS50835">
    <property type="entry name" value="IG_LIKE"/>
    <property type="match status" value="1"/>
</dbReference>
<dbReference type="SMART" id="SM00248">
    <property type="entry name" value="ANK"/>
    <property type="match status" value="6"/>
</dbReference>